<evidence type="ECO:0000313" key="2">
    <source>
        <dbReference type="Ensembl" id="ENSMNEP00000043302.1"/>
    </source>
</evidence>
<dbReference type="GO" id="GO:0001669">
    <property type="term" value="C:acrosomal vesicle"/>
    <property type="evidence" value="ECO:0007669"/>
    <property type="project" value="TreeGrafter"/>
</dbReference>
<dbReference type="SUPFAM" id="SSF48371">
    <property type="entry name" value="ARM repeat"/>
    <property type="match status" value="1"/>
</dbReference>
<dbReference type="AlphaFoldDB" id="A0A2K6E560"/>
<accession>A0A2K6E560</accession>
<dbReference type="InterPro" id="IPR055406">
    <property type="entry name" value="HEAT_Maestro"/>
</dbReference>
<name>A0A2K6E560_MACNE</name>
<dbReference type="InterPro" id="IPR016024">
    <property type="entry name" value="ARM-type_fold"/>
</dbReference>
<reference evidence="2" key="1">
    <citation type="submission" date="2025-08" db="UniProtKB">
        <authorList>
            <consortium name="Ensembl"/>
        </authorList>
    </citation>
    <scope>IDENTIFICATION</scope>
</reference>
<feature type="domain" description="Maestro/Maestro-like HEAT-repeats" evidence="1">
    <location>
        <begin position="188"/>
        <end position="458"/>
    </location>
</feature>
<sequence>MQALIDKLETELEDDIARVEAISVACAMYEVISIGTSVTGLYSELFTLLLKLVSCTLGQKMPTSSWSRRRHVMQQGEQQQIPDPCRLSTATLRCLQAQAMREGLAKESDEGDNLWTLLSSPSTHHIGVCSLARSMAVWQHGVILDIMEQLLSSLTSSSESYRITGTAFFSELMKEPILWKHGNLRDVLILMDQSAWDSNATLRQMAIRGLGNTASGAPHKVKKHKQLMLESIIRGLYHLARTEVVCESLKALKEILNLLTDRDVSFYFKEIVLQTRTFFEDEQDDVRLTAIFLFEDLASLTGRRWKIFFAEEIKKSLISFLLHLWDPNPKIGVACRDVLMVCIPFLGLQELYGVLDHLLDQDLPRVRDFYRQFCVKLAKKSQEILWILHTHSFTFFTSSWEVIRSAAVKLTGEYTPPFPTQICLLFPSGFALTRRLQALRRDPCISVQRAAEAALQTLLRRCKETSIPL</sequence>
<evidence type="ECO:0000313" key="3">
    <source>
        <dbReference type="Proteomes" id="UP000233120"/>
    </source>
</evidence>
<gene>
    <name evidence="2" type="primary">MROH2B</name>
</gene>
<reference evidence="2" key="2">
    <citation type="submission" date="2025-09" db="UniProtKB">
        <authorList>
            <consortium name="Ensembl"/>
        </authorList>
    </citation>
    <scope>IDENTIFICATION</scope>
</reference>
<dbReference type="InterPro" id="IPR011989">
    <property type="entry name" value="ARM-like"/>
</dbReference>
<dbReference type="PANTHER" id="PTHR23120:SF22">
    <property type="entry name" value="MAESTRO HEAT-LIKE REPEAT-CONTAINING PROTEIN FAMILY MEMBER 2B"/>
    <property type="match status" value="1"/>
</dbReference>
<evidence type="ECO:0000259" key="1">
    <source>
        <dbReference type="Pfam" id="PF23227"/>
    </source>
</evidence>
<dbReference type="PANTHER" id="PTHR23120">
    <property type="entry name" value="MAESTRO-RELATED HEAT DOMAIN-CONTAINING"/>
    <property type="match status" value="1"/>
</dbReference>
<dbReference type="Pfam" id="PF23227">
    <property type="entry name" value="HEAT_MROH2B_C"/>
    <property type="match status" value="1"/>
</dbReference>
<dbReference type="Proteomes" id="UP000233120">
    <property type="component" value="Unassembled WGS sequence"/>
</dbReference>
<dbReference type="InterPro" id="IPR045206">
    <property type="entry name" value="Maestro_heat-like_prot"/>
</dbReference>
<dbReference type="Ensembl" id="ENSMNET00000067809.1">
    <property type="protein sequence ID" value="ENSMNEP00000043302.1"/>
    <property type="gene ID" value="ENSMNEG00000044309.1"/>
</dbReference>
<dbReference type="Bgee" id="ENSMNEG00000044309">
    <property type="expression patterns" value="Expressed in multicellular organism"/>
</dbReference>
<organism evidence="2 3">
    <name type="scientific">Macaca nemestrina</name>
    <name type="common">Pig-tailed macaque</name>
    <dbReference type="NCBI Taxonomy" id="9545"/>
    <lineage>
        <taxon>Eukaryota</taxon>
        <taxon>Metazoa</taxon>
        <taxon>Chordata</taxon>
        <taxon>Craniata</taxon>
        <taxon>Vertebrata</taxon>
        <taxon>Euteleostomi</taxon>
        <taxon>Mammalia</taxon>
        <taxon>Eutheria</taxon>
        <taxon>Euarchontoglires</taxon>
        <taxon>Primates</taxon>
        <taxon>Haplorrhini</taxon>
        <taxon>Catarrhini</taxon>
        <taxon>Cercopithecidae</taxon>
        <taxon>Cercopithecinae</taxon>
        <taxon>Macaca</taxon>
    </lineage>
</organism>
<protein>
    <submittedName>
        <fullName evidence="2">Maestro heat like repeat family member 2B</fullName>
    </submittedName>
</protein>
<dbReference type="GeneTree" id="ENSGT00940000161231"/>
<dbReference type="Gene3D" id="1.25.10.10">
    <property type="entry name" value="Leucine-rich Repeat Variant"/>
    <property type="match status" value="1"/>
</dbReference>
<keyword evidence="3" id="KW-1185">Reference proteome</keyword>
<proteinExistence type="predicted"/>